<comment type="similarity">
    <text evidence="2 12">Belongs to the chloride channel (TC 2.A.49) family.</text>
</comment>
<comment type="subcellular location">
    <subcellularLocation>
        <location evidence="1 12">Membrane</location>
        <topology evidence="1 12">Multi-pass membrane protein</topology>
    </subcellularLocation>
</comment>
<dbReference type="Gene3D" id="1.10.3080.10">
    <property type="entry name" value="Clc chloride channel"/>
    <property type="match status" value="1"/>
</dbReference>
<feature type="transmembrane region" description="Helical" evidence="12">
    <location>
        <begin position="283"/>
        <end position="309"/>
    </location>
</feature>
<organism evidence="15 16">
    <name type="scientific">Chlamydomonas eustigma</name>
    <dbReference type="NCBI Taxonomy" id="1157962"/>
    <lineage>
        <taxon>Eukaryota</taxon>
        <taxon>Viridiplantae</taxon>
        <taxon>Chlorophyta</taxon>
        <taxon>core chlorophytes</taxon>
        <taxon>Chlorophyceae</taxon>
        <taxon>CS clade</taxon>
        <taxon>Chlamydomonadales</taxon>
        <taxon>Chlamydomonadaceae</taxon>
        <taxon>Chlamydomonas</taxon>
    </lineage>
</organism>
<feature type="transmembrane region" description="Helical" evidence="12">
    <location>
        <begin position="130"/>
        <end position="157"/>
    </location>
</feature>
<name>A0A250X6Q4_9CHLO</name>
<dbReference type="InterPro" id="IPR046342">
    <property type="entry name" value="CBS_dom_sf"/>
</dbReference>
<dbReference type="EMBL" id="BEGY01000035">
    <property type="protein sequence ID" value="GAX78773.1"/>
    <property type="molecule type" value="Genomic_DNA"/>
</dbReference>
<protein>
    <recommendedName>
        <fullName evidence="12">Chloride channel protein</fullName>
    </recommendedName>
</protein>
<dbReference type="OrthoDB" id="4564at2759"/>
<keyword evidence="6 12" id="KW-0406">Ion transport</keyword>
<feature type="region of interest" description="Disordered" evidence="13">
    <location>
        <begin position="41"/>
        <end position="105"/>
    </location>
</feature>
<evidence type="ECO:0000259" key="14">
    <source>
        <dbReference type="PROSITE" id="PS51371"/>
    </source>
</evidence>
<evidence type="ECO:0000256" key="7">
    <source>
        <dbReference type="ARBA" id="ARBA00023136"/>
    </source>
</evidence>
<evidence type="ECO:0000256" key="9">
    <source>
        <dbReference type="ARBA" id="ARBA00023214"/>
    </source>
</evidence>
<comment type="caution">
    <text evidence="15">The sequence shown here is derived from an EMBL/GenBank/DDBJ whole genome shotgun (WGS) entry which is preliminary data.</text>
</comment>
<feature type="transmembrane region" description="Helical" evidence="12">
    <location>
        <begin position="472"/>
        <end position="493"/>
    </location>
</feature>
<dbReference type="GO" id="GO:0034707">
    <property type="term" value="C:chloride channel complex"/>
    <property type="evidence" value="ECO:0007669"/>
    <property type="project" value="UniProtKB-KW"/>
</dbReference>
<dbReference type="Pfam" id="PF00654">
    <property type="entry name" value="Voltage_CLC"/>
    <property type="match status" value="1"/>
</dbReference>
<feature type="transmembrane region" description="Helical" evidence="12">
    <location>
        <begin position="177"/>
        <end position="201"/>
    </location>
</feature>
<evidence type="ECO:0000256" key="4">
    <source>
        <dbReference type="ARBA" id="ARBA00022692"/>
    </source>
</evidence>
<evidence type="ECO:0000256" key="8">
    <source>
        <dbReference type="ARBA" id="ARBA00023173"/>
    </source>
</evidence>
<evidence type="ECO:0000256" key="11">
    <source>
        <dbReference type="PROSITE-ProRule" id="PRU00703"/>
    </source>
</evidence>
<evidence type="ECO:0000313" key="16">
    <source>
        <dbReference type="Proteomes" id="UP000232323"/>
    </source>
</evidence>
<accession>A0A250X6Q4</accession>
<dbReference type="InterPro" id="IPR001807">
    <property type="entry name" value="ClC"/>
</dbReference>
<dbReference type="SUPFAM" id="SSF54631">
    <property type="entry name" value="CBS-domain pair"/>
    <property type="match status" value="1"/>
</dbReference>
<keyword evidence="9 12" id="KW-0868">Chloride</keyword>
<feature type="domain" description="CBS" evidence="14">
    <location>
        <begin position="599"/>
        <end position="656"/>
    </location>
</feature>
<evidence type="ECO:0000256" key="13">
    <source>
        <dbReference type="SAM" id="MobiDB-lite"/>
    </source>
</evidence>
<keyword evidence="3 12" id="KW-0813">Transport</keyword>
<evidence type="ECO:0000256" key="3">
    <source>
        <dbReference type="ARBA" id="ARBA00022448"/>
    </source>
</evidence>
<keyword evidence="4 12" id="KW-0812">Transmembrane</keyword>
<keyword evidence="10" id="KW-0407">Ion channel</keyword>
<dbReference type="PROSITE" id="PS51371">
    <property type="entry name" value="CBS"/>
    <property type="match status" value="1"/>
</dbReference>
<evidence type="ECO:0000256" key="2">
    <source>
        <dbReference type="ARBA" id="ARBA00009476"/>
    </source>
</evidence>
<evidence type="ECO:0000256" key="6">
    <source>
        <dbReference type="ARBA" id="ARBA00023065"/>
    </source>
</evidence>
<dbReference type="SUPFAM" id="SSF81340">
    <property type="entry name" value="Clc chloride channel"/>
    <property type="match status" value="1"/>
</dbReference>
<dbReference type="InterPro" id="IPR000644">
    <property type="entry name" value="CBS_dom"/>
</dbReference>
<dbReference type="GO" id="GO:0005254">
    <property type="term" value="F:chloride channel activity"/>
    <property type="evidence" value="ECO:0007669"/>
    <property type="project" value="UniProtKB-UniRule"/>
</dbReference>
<dbReference type="CDD" id="cd00400">
    <property type="entry name" value="Voltage_gated_ClC"/>
    <property type="match status" value="1"/>
</dbReference>
<comment type="caution">
    <text evidence="12">Lacks conserved residue(s) required for the propagation of feature annotation.</text>
</comment>
<gene>
    <name evidence="15" type="ORF">CEUSTIGMA_g6210.t1</name>
</gene>
<feature type="compositionally biased region" description="Polar residues" evidence="13">
    <location>
        <begin position="41"/>
        <end position="63"/>
    </location>
</feature>
<evidence type="ECO:0000256" key="1">
    <source>
        <dbReference type="ARBA" id="ARBA00004141"/>
    </source>
</evidence>
<evidence type="ECO:0000313" key="15">
    <source>
        <dbReference type="EMBL" id="GAX78773.1"/>
    </source>
</evidence>
<evidence type="ECO:0000256" key="12">
    <source>
        <dbReference type="RuleBase" id="RU361221"/>
    </source>
</evidence>
<feature type="compositionally biased region" description="Polar residues" evidence="13">
    <location>
        <begin position="81"/>
        <end position="102"/>
    </location>
</feature>
<feature type="transmembrane region" description="Helical" evidence="12">
    <location>
        <begin position="321"/>
        <end position="340"/>
    </location>
</feature>
<dbReference type="PANTHER" id="PTHR43427">
    <property type="entry name" value="CHLORIDE CHANNEL PROTEIN CLC-E"/>
    <property type="match status" value="1"/>
</dbReference>
<evidence type="ECO:0000256" key="10">
    <source>
        <dbReference type="ARBA" id="ARBA00023303"/>
    </source>
</evidence>
<keyword evidence="7 12" id="KW-0472">Membrane</keyword>
<dbReference type="InterPro" id="IPR050368">
    <property type="entry name" value="ClC-type_chloride_channel"/>
</dbReference>
<dbReference type="Proteomes" id="UP000232323">
    <property type="component" value="Unassembled WGS sequence"/>
</dbReference>
<evidence type="ECO:0000256" key="5">
    <source>
        <dbReference type="ARBA" id="ARBA00022989"/>
    </source>
</evidence>
<dbReference type="InterPro" id="IPR014743">
    <property type="entry name" value="Cl-channel_core"/>
</dbReference>
<feature type="transmembrane region" description="Helical" evidence="12">
    <location>
        <begin position="499"/>
        <end position="525"/>
    </location>
</feature>
<keyword evidence="5 12" id="KW-1133">Transmembrane helix</keyword>
<dbReference type="AlphaFoldDB" id="A0A250X6Q4"/>
<keyword evidence="11" id="KW-0129">CBS domain</keyword>
<sequence length="667" mass="70265">MIKIGIKCNNILPGRPCPYRTCSVRVDEVTRDRLHSSKLASCSPRSLIQSKASSPTSAGTSQPTERKPVEMTMDEDDLGPNSISGVTFTRQGSSLQQQNVNPEDTPEGITDVEATSVAPIMSFVANQRDLVTLSYAVLIGGVVATSVYAFDVTIQAIHDLPDLLAARGIGGGRSEGFLLLGSAVPFRCIMPIGAGVLVAWLQAQGFAPPLKAVTRSIDNVQDDARTSGRPKDYAQVLRKALASAITLGSGASLGPEAPSVELGANTAFVMSPKHLSRRRQRMLLAAGAAAGVSAAFDAPVAGALFAVEFVLKSSRLGLDRLSTSTVFVSTSVAAGVVGFLRAKGQALGILGSASHLVGRIPYFSMQPNLLYDVLEFSLLGVGCASAAVMLYEGVRASEIVLRPLPRWVSAPLAGALCGAIAYKFPQVQYGYVNLEEIFRDSTNLSVGSITALLFAKVAATSVCVGGGLVGGLFAPSLFLGALVGDIVGQYFTAGVADNATFVVVGAAAVLGASCRAPLTAIALMVEITRDTGLLVPLLAAIGTASVVTDYLEGKFSEWLEAKLIEMYLKEKAMFWGASLLSDAAKDALEGPKDAVEAAMSVTTNLYVRYSLPLSQAREAMAARGVKAAVVVDDDFRPKGVVYMAEVEEELVRQRQLKERDNNFNRSD</sequence>
<dbReference type="STRING" id="1157962.A0A250X6Q4"/>
<dbReference type="PRINTS" id="PR00762">
    <property type="entry name" value="CLCHANNEL"/>
</dbReference>
<keyword evidence="16" id="KW-1185">Reference proteome</keyword>
<dbReference type="PANTHER" id="PTHR43427:SF6">
    <property type="entry name" value="CHLORIDE CHANNEL PROTEIN CLC-E"/>
    <property type="match status" value="1"/>
</dbReference>
<keyword evidence="8" id="KW-0869">Chloride channel</keyword>
<proteinExistence type="inferred from homology"/>
<reference evidence="15 16" key="1">
    <citation type="submission" date="2017-08" db="EMBL/GenBank/DDBJ databases">
        <title>Acidophilic green algal genome provides insights into adaptation to an acidic environment.</title>
        <authorList>
            <person name="Hirooka S."/>
            <person name="Hirose Y."/>
            <person name="Kanesaki Y."/>
            <person name="Higuchi S."/>
            <person name="Fujiwara T."/>
            <person name="Onuma R."/>
            <person name="Era A."/>
            <person name="Ohbayashi R."/>
            <person name="Uzuka A."/>
            <person name="Nozaki H."/>
            <person name="Yoshikawa H."/>
            <person name="Miyagishima S.Y."/>
        </authorList>
    </citation>
    <scope>NUCLEOTIDE SEQUENCE [LARGE SCALE GENOMIC DNA]</scope>
    <source>
        <strain evidence="15 16">NIES-2499</strain>
    </source>
</reference>